<organism evidence="1 2">
    <name type="scientific">Aeromicrobium chenweiae</name>
    <dbReference type="NCBI Taxonomy" id="2079793"/>
    <lineage>
        <taxon>Bacteria</taxon>
        <taxon>Bacillati</taxon>
        <taxon>Actinomycetota</taxon>
        <taxon>Actinomycetes</taxon>
        <taxon>Propionibacteriales</taxon>
        <taxon>Nocardioidaceae</taxon>
        <taxon>Aeromicrobium</taxon>
    </lineage>
</organism>
<dbReference type="RefSeq" id="WP_108580569.1">
    <property type="nucleotide sequence ID" value="NZ_CP026952.1"/>
</dbReference>
<dbReference type="OrthoDB" id="113180at2"/>
<dbReference type="SUPFAM" id="SSF109854">
    <property type="entry name" value="DinB/YfiT-like putative metalloenzymes"/>
    <property type="match status" value="1"/>
</dbReference>
<evidence type="ECO:0000313" key="1">
    <source>
        <dbReference type="EMBL" id="AWB93857.1"/>
    </source>
</evidence>
<dbReference type="EMBL" id="CP026952">
    <property type="protein sequence ID" value="AWB93857.1"/>
    <property type="molecule type" value="Genomic_DNA"/>
</dbReference>
<dbReference type="NCBIfam" id="TIGR03084">
    <property type="entry name" value="TIGR03084 family metal-binding protein"/>
    <property type="match status" value="1"/>
</dbReference>
<dbReference type="KEGG" id="aez:C3E78_17480"/>
<dbReference type="InterPro" id="IPR017518">
    <property type="entry name" value="CHP03084"/>
</dbReference>
<dbReference type="NCBIfam" id="TIGR03083">
    <property type="entry name" value="maleylpyruvate isomerase family mycothiol-dependent enzyme"/>
    <property type="match status" value="1"/>
</dbReference>
<reference evidence="2" key="1">
    <citation type="submission" date="2018-01" db="EMBL/GenBank/DDBJ databases">
        <authorList>
            <person name="Li J."/>
        </authorList>
    </citation>
    <scope>NUCLEOTIDE SEQUENCE [LARGE SCALE GENOMIC DNA]</scope>
    <source>
        <strain evidence="2">592</strain>
    </source>
</reference>
<dbReference type="InterPro" id="IPR013917">
    <property type="entry name" value="tRNA_wybutosine-synth"/>
</dbReference>
<dbReference type="Gene3D" id="1.20.120.450">
    <property type="entry name" value="dinb family like domain"/>
    <property type="match status" value="1"/>
</dbReference>
<protein>
    <submittedName>
        <fullName evidence="1">TIGR03084 family protein</fullName>
    </submittedName>
</protein>
<dbReference type="Pfam" id="PF11716">
    <property type="entry name" value="MDMPI_N"/>
    <property type="match status" value="1"/>
</dbReference>
<accession>A0A5F2EVG3</accession>
<keyword evidence="2" id="KW-1185">Reference proteome</keyword>
<proteinExistence type="predicted"/>
<accession>A0A2S0WRB0</accession>
<gene>
    <name evidence="1" type="ORF">C3E78_17480</name>
</gene>
<name>A0A2S0WRB0_9ACTN</name>
<dbReference type="Pfam" id="PF08608">
    <property type="entry name" value="Wyosine_form"/>
    <property type="match status" value="1"/>
</dbReference>
<dbReference type="GO" id="GO:0046872">
    <property type="term" value="F:metal ion binding"/>
    <property type="evidence" value="ECO:0007669"/>
    <property type="project" value="InterPro"/>
</dbReference>
<dbReference type="AlphaFoldDB" id="A0A2S0WRB0"/>
<dbReference type="InterPro" id="IPR034660">
    <property type="entry name" value="DinB/YfiT-like"/>
</dbReference>
<dbReference type="InterPro" id="IPR017517">
    <property type="entry name" value="Maleyloyr_isom"/>
</dbReference>
<dbReference type="Proteomes" id="UP000244384">
    <property type="component" value="Chromosome"/>
</dbReference>
<evidence type="ECO:0000313" key="2">
    <source>
        <dbReference type="Proteomes" id="UP000244384"/>
    </source>
</evidence>
<dbReference type="InterPro" id="IPR024344">
    <property type="entry name" value="MDMPI_metal-binding"/>
</dbReference>
<sequence length="263" mass="28540">MTVLDGILSDLTAESLQLDQWVAGLPADGWATVTTPEGWTVTHQVAHLHWTDSASLAAIVDPDEFGRLMLAAAEDPFGFIDTATEEMALIPPQDLLQVWREGRVELDAALRGVPDGEKIPWFGPPMSPASMATARIMETWAHGHDVAEALGITIPETSRAKHVCHIGVRARSYAYLARGEDDPGVQIRVELTGPDGDLWTWGPEDAAERVTGSGHDFALLATRRRHLDDVDVTAEGEHAAHWLTIVQAFAGLPGAEPVRLAER</sequence>